<evidence type="ECO:0000256" key="1">
    <source>
        <dbReference type="SAM" id="MobiDB-lite"/>
    </source>
</evidence>
<evidence type="ECO:0000313" key="2">
    <source>
        <dbReference type="EMBL" id="MDK2597618.1"/>
    </source>
</evidence>
<keyword evidence="3" id="KW-1185">Reference proteome</keyword>
<dbReference type="InterPro" id="IPR010344">
    <property type="entry name" value="YbjH"/>
</dbReference>
<dbReference type="RefSeq" id="WP_284138391.1">
    <property type="nucleotide sequence ID" value="NZ_JASJUT010000011.1"/>
</dbReference>
<organism evidence="2 3">
    <name type="scientific">Pseudoalteromonas obscura</name>
    <dbReference type="NCBI Taxonomy" id="3048491"/>
    <lineage>
        <taxon>Bacteria</taxon>
        <taxon>Pseudomonadati</taxon>
        <taxon>Pseudomonadota</taxon>
        <taxon>Gammaproteobacteria</taxon>
        <taxon>Alteromonadales</taxon>
        <taxon>Pseudoalteromonadaceae</taxon>
        <taxon>Pseudoalteromonas</taxon>
    </lineage>
</organism>
<sequence length="708" mass="79915">MSKFVPVLLSGLTIVSAPSYSESELDTYRSFTGFTGLVNTSNAEVLETGYWDIGYNNMLDNYTKSYVDGHNFVFSAGLFEGLEVSGLIASSTMHDNTFIPPAEGEELQTRDLSFNAKYQIPFIPKDWFNLSVGSKDIGGAANNYETHFVVASKEWRNFRFSLGASRSKHETGMMNGAFGGIEWMPLDWLAFQVEYDAEAINSAARVVIPKEWLFDLGELSLTSRFYSSTDFTDDDIFWGINFKAPFSKLAQSSKSKIEAAPKPIVSSRPEQRNFKPVEKAATDTQADRNSHDKTAKASGHELERKDLNKLARELRNTLIADGFESVRVGFNSQPTIIVSLENATFNNNEIDALGLAIGRVTEVFSGTSAKFILELQNHGISMMALSGDVASYERFLKDNVEPNINVKMGSRASIAGVTWVGLENANQRFLKPRVTISPEVNSTHATEFGVLDYSLALKADVNLPLWKGAGFNLTAQTVVSESDDFKEKKIFDDLSEDNGVRSAFLYQTYQLPWGIYNQTKVGFFREFHKYKGIINETAWVSPNGSHKFTNTYGYFEYQDFNSDRDYHTLDYQYYWAERDLSFHVTGGKFWRKDKGVKVETRFWFGDSYVAVYGENTNAKVAGVAINIPLSKRKNMNVTKYGQIKGTSSWRHQIGTRIGDSHNKLVYQQAYQPRLPVTLNKTFFNQGRNSVDYVYSNLSRLRNAYLTYK</sequence>
<name>A0ABT7ERH4_9GAMM</name>
<feature type="region of interest" description="Disordered" evidence="1">
    <location>
        <begin position="259"/>
        <end position="302"/>
    </location>
</feature>
<gene>
    <name evidence="2" type="ORF">QNM18_21385</name>
</gene>
<dbReference type="EMBL" id="JASJUT010000011">
    <property type="protein sequence ID" value="MDK2597618.1"/>
    <property type="molecule type" value="Genomic_DNA"/>
</dbReference>
<reference evidence="2 3" key="1">
    <citation type="submission" date="2023-05" db="EMBL/GenBank/DDBJ databases">
        <title>Pseudoalteromonas ardens sp. nov., Pseudoalteromonas obscura sp. nov., and Pseudoalteromonas umbrosa sp. nov., isolated from the coral Montipora capitata.</title>
        <authorList>
            <person name="Thomas E.M."/>
            <person name="Smith E.M."/>
            <person name="Papke E."/>
            <person name="Shlafstein M.D."/>
            <person name="Oline D.K."/>
            <person name="Videau P."/>
            <person name="Saw J.H."/>
            <person name="Strangman W.K."/>
            <person name="Ushijima B."/>
        </authorList>
    </citation>
    <scope>NUCLEOTIDE SEQUENCE [LARGE SCALE GENOMIC DNA]</scope>
    <source>
        <strain evidence="2 3">P94</strain>
    </source>
</reference>
<dbReference type="Proteomes" id="UP001231915">
    <property type="component" value="Unassembled WGS sequence"/>
</dbReference>
<protein>
    <submittedName>
        <fullName evidence="2">YjbH domain-containing protein</fullName>
    </submittedName>
</protein>
<proteinExistence type="predicted"/>
<comment type="caution">
    <text evidence="2">The sequence shown here is derived from an EMBL/GenBank/DDBJ whole genome shotgun (WGS) entry which is preliminary data.</text>
</comment>
<dbReference type="Pfam" id="PF06082">
    <property type="entry name" value="YjbH"/>
    <property type="match status" value="2"/>
</dbReference>
<feature type="compositionally biased region" description="Basic and acidic residues" evidence="1">
    <location>
        <begin position="269"/>
        <end position="302"/>
    </location>
</feature>
<evidence type="ECO:0000313" key="3">
    <source>
        <dbReference type="Proteomes" id="UP001231915"/>
    </source>
</evidence>
<accession>A0ABT7ERH4</accession>